<gene>
    <name evidence="3" type="ORF">BBO_05253</name>
</gene>
<keyword evidence="4" id="KW-1185">Reference proteome</keyword>
<keyword evidence="1" id="KW-0539">Nucleus</keyword>
<dbReference type="Pfam" id="PF11951">
    <property type="entry name" value="Fungal_trans_2"/>
    <property type="match status" value="1"/>
</dbReference>
<dbReference type="OrthoDB" id="4866219at2759"/>
<sequence>MLDKHFFQHFLLQCRPVYPLGNEQVWKHEVLCLSRHVSMLPPDPNLSTQLTLSHPHNFLLYAVLGFAAADLEANGATNSSLSVPAMMYRCKAIQRFRKAITSFQEPEKTLKVAAPTESKNPKPKKSAKIASEPKPQTDSKHYGQSIMSSDYGSALVASCYLLMGQSQYLGDGTQDFMTLTRGSASLRAEMIRLGFPPTGSP</sequence>
<reference evidence="3 4" key="1">
    <citation type="journal article" date="2016" name="Genome Biol. Evol.">
        <title>Divergent and convergent evolution of fungal pathogenicity.</title>
        <authorList>
            <person name="Shang Y."/>
            <person name="Xiao G."/>
            <person name="Zheng P."/>
            <person name="Cen K."/>
            <person name="Zhan S."/>
            <person name="Wang C."/>
        </authorList>
    </citation>
    <scope>NUCLEOTIDE SEQUENCE [LARGE SCALE GENOMIC DNA]</scope>
    <source>
        <strain evidence="3 4">RCEF 3172</strain>
    </source>
</reference>
<evidence type="ECO:0000313" key="3">
    <source>
        <dbReference type="EMBL" id="OAA41894.1"/>
    </source>
</evidence>
<dbReference type="AlphaFoldDB" id="A0A167D391"/>
<protein>
    <submittedName>
        <fullName evidence="3">Uncharacterized protein</fullName>
    </submittedName>
</protein>
<evidence type="ECO:0000313" key="4">
    <source>
        <dbReference type="Proteomes" id="UP000076863"/>
    </source>
</evidence>
<feature type="region of interest" description="Disordered" evidence="2">
    <location>
        <begin position="111"/>
        <end position="143"/>
    </location>
</feature>
<proteinExistence type="predicted"/>
<evidence type="ECO:0000256" key="1">
    <source>
        <dbReference type="ARBA" id="ARBA00023242"/>
    </source>
</evidence>
<dbReference type="Proteomes" id="UP000076863">
    <property type="component" value="Unassembled WGS sequence"/>
</dbReference>
<name>A0A167D391_9HYPO</name>
<dbReference type="EMBL" id="AZHA01000015">
    <property type="protein sequence ID" value="OAA41894.1"/>
    <property type="molecule type" value="Genomic_DNA"/>
</dbReference>
<comment type="caution">
    <text evidence="3">The sequence shown here is derived from an EMBL/GenBank/DDBJ whole genome shotgun (WGS) entry which is preliminary data.</text>
</comment>
<dbReference type="InterPro" id="IPR021858">
    <property type="entry name" value="Fun_TF"/>
</dbReference>
<accession>A0A167D391</accession>
<organism evidence="3 4">
    <name type="scientific">Beauveria brongniartii RCEF 3172</name>
    <dbReference type="NCBI Taxonomy" id="1081107"/>
    <lineage>
        <taxon>Eukaryota</taxon>
        <taxon>Fungi</taxon>
        <taxon>Dikarya</taxon>
        <taxon>Ascomycota</taxon>
        <taxon>Pezizomycotina</taxon>
        <taxon>Sordariomycetes</taxon>
        <taxon>Hypocreomycetidae</taxon>
        <taxon>Hypocreales</taxon>
        <taxon>Cordycipitaceae</taxon>
        <taxon>Beauveria</taxon>
        <taxon>Beauveria brongniartii</taxon>
    </lineage>
</organism>
<evidence type="ECO:0000256" key="2">
    <source>
        <dbReference type="SAM" id="MobiDB-lite"/>
    </source>
</evidence>